<proteinExistence type="inferred from homology"/>
<dbReference type="FunFam" id="1.10.357.140:FF:000008">
    <property type="entry name" value="4-hydroxybenzoate octaprenyltransferase"/>
    <property type="match status" value="1"/>
</dbReference>
<feature type="transmembrane region" description="Helical" evidence="11">
    <location>
        <begin position="266"/>
        <end position="282"/>
    </location>
</feature>
<dbReference type="GO" id="GO:0005886">
    <property type="term" value="C:plasma membrane"/>
    <property type="evidence" value="ECO:0007669"/>
    <property type="project" value="TreeGrafter"/>
</dbReference>
<accession>A0A0S6UEM2</accession>
<evidence type="ECO:0000256" key="9">
    <source>
        <dbReference type="ARBA" id="ARBA00034524"/>
    </source>
</evidence>
<dbReference type="FunFam" id="1.20.120.1780:FF:000001">
    <property type="entry name" value="4-hydroxybenzoate octaprenyltransferase"/>
    <property type="match status" value="1"/>
</dbReference>
<organism evidence="12">
    <name type="scientific">Moorella thermoacetica Y72</name>
    <dbReference type="NCBI Taxonomy" id="1325331"/>
    <lineage>
        <taxon>Bacteria</taxon>
        <taxon>Bacillati</taxon>
        <taxon>Bacillota</taxon>
        <taxon>Clostridia</taxon>
        <taxon>Neomoorellales</taxon>
        <taxon>Neomoorellaceae</taxon>
        <taxon>Neomoorella</taxon>
    </lineage>
</organism>
<keyword evidence="6 11" id="KW-0812">Transmembrane</keyword>
<keyword evidence="7 11" id="KW-1133">Transmembrane helix</keyword>
<keyword evidence="8 11" id="KW-0472">Membrane</keyword>
<name>A0A0S6UEM2_NEOTH</name>
<gene>
    <name evidence="12" type="ORF">MTY_1199</name>
</gene>
<feature type="transmembrane region" description="Helical" evidence="11">
    <location>
        <begin position="43"/>
        <end position="67"/>
    </location>
</feature>
<dbReference type="CDD" id="cd13959">
    <property type="entry name" value="PT_UbiA_COQ2"/>
    <property type="match status" value="1"/>
</dbReference>
<dbReference type="PANTHER" id="PTHR11048">
    <property type="entry name" value="PRENYLTRANSFERASES"/>
    <property type="match status" value="1"/>
</dbReference>
<feature type="region of interest" description="Disordered" evidence="10">
    <location>
        <begin position="1"/>
        <end position="32"/>
    </location>
</feature>
<dbReference type="AlphaFoldDB" id="A0A0S6UEM2"/>
<dbReference type="EC" id="2.5.1.39" evidence="9"/>
<keyword evidence="5 12" id="KW-0808">Transferase</keyword>
<dbReference type="PANTHER" id="PTHR11048:SF28">
    <property type="entry name" value="4-HYDROXYBENZOATE POLYPRENYLTRANSFERASE, MITOCHONDRIAL"/>
    <property type="match status" value="1"/>
</dbReference>
<dbReference type="InterPro" id="IPR000537">
    <property type="entry name" value="UbiA_prenyltransferase"/>
</dbReference>
<dbReference type="Gene3D" id="1.10.357.140">
    <property type="entry name" value="UbiA prenyltransferase"/>
    <property type="match status" value="1"/>
</dbReference>
<sequence>MPPGNCRKKEPRVPGRRRPGLPGRSWNSSTGGGRSMVWRKIRIFLAMIKFEHTIFALPFAYLGAFIAAGGRPTAAQLGWITLAMFGARTAAMSLNRLIDRHIDALNPRTADRALPRGLISVTEVWLYTILSFGLLFFAATRLNWLCVELMPIAVLVLVIYSYTKRWTWACHFALGLADALAPVGAWVAIRAAIDLPAVILGLGMGTWVAGFDIIYACQDYDFDRRYGIHSIPARFGKERALVIARYLHAFSIVMLAGVGYLLHLGWLYFLGVLLAAVILTYEHRLVSPEDLSRLNLAFLNMNGYLSVLMFVFTLLALTLE</sequence>
<evidence type="ECO:0000256" key="8">
    <source>
        <dbReference type="ARBA" id="ARBA00023136"/>
    </source>
</evidence>
<comment type="cofactor">
    <cofactor evidence="1">
        <name>Mg(2+)</name>
        <dbReference type="ChEBI" id="CHEBI:18420"/>
    </cofactor>
</comment>
<feature type="transmembrane region" description="Helical" evidence="11">
    <location>
        <begin position="294"/>
        <end position="317"/>
    </location>
</feature>
<dbReference type="EMBL" id="DF238840">
    <property type="protein sequence ID" value="GAF25862.1"/>
    <property type="molecule type" value="Genomic_DNA"/>
</dbReference>
<comment type="subcellular location">
    <subcellularLocation>
        <location evidence="2">Membrane</location>
        <topology evidence="2">Multi-pass membrane protein</topology>
    </subcellularLocation>
</comment>
<dbReference type="Gene3D" id="1.20.120.1780">
    <property type="entry name" value="UbiA prenyltransferase"/>
    <property type="match status" value="1"/>
</dbReference>
<feature type="transmembrane region" description="Helical" evidence="11">
    <location>
        <begin position="195"/>
        <end position="218"/>
    </location>
</feature>
<dbReference type="GO" id="GO:0006744">
    <property type="term" value="P:ubiquinone biosynthetic process"/>
    <property type="evidence" value="ECO:0007669"/>
    <property type="project" value="TreeGrafter"/>
</dbReference>
<evidence type="ECO:0000256" key="5">
    <source>
        <dbReference type="ARBA" id="ARBA00022679"/>
    </source>
</evidence>
<dbReference type="NCBIfam" id="TIGR01475">
    <property type="entry name" value="ubiA_other"/>
    <property type="match status" value="1"/>
</dbReference>
<evidence type="ECO:0000256" key="4">
    <source>
        <dbReference type="ARBA" id="ARBA00022519"/>
    </source>
</evidence>
<comment type="similarity">
    <text evidence="3">Belongs to the UbiA prenyltransferase family.</text>
</comment>
<evidence type="ECO:0000313" key="12">
    <source>
        <dbReference type="EMBL" id="GAF25862.1"/>
    </source>
</evidence>
<keyword evidence="4" id="KW-1003">Cell membrane</keyword>
<dbReference type="InterPro" id="IPR039653">
    <property type="entry name" value="Prenyltransferase"/>
</dbReference>
<evidence type="ECO:0000256" key="6">
    <source>
        <dbReference type="ARBA" id="ARBA00022692"/>
    </source>
</evidence>
<evidence type="ECO:0000256" key="7">
    <source>
        <dbReference type="ARBA" id="ARBA00022989"/>
    </source>
</evidence>
<dbReference type="InterPro" id="IPR044878">
    <property type="entry name" value="UbiA_sf"/>
</dbReference>
<feature type="transmembrane region" description="Helical" evidence="11">
    <location>
        <begin position="169"/>
        <end position="189"/>
    </location>
</feature>
<evidence type="ECO:0000256" key="1">
    <source>
        <dbReference type="ARBA" id="ARBA00001946"/>
    </source>
</evidence>
<dbReference type="GO" id="GO:0008412">
    <property type="term" value="F:4-hydroxybenzoate polyprenyltransferase activity"/>
    <property type="evidence" value="ECO:0007669"/>
    <property type="project" value="UniProtKB-EC"/>
</dbReference>
<keyword evidence="4" id="KW-0997">Cell inner membrane</keyword>
<dbReference type="Pfam" id="PF01040">
    <property type="entry name" value="UbiA"/>
    <property type="match status" value="1"/>
</dbReference>
<evidence type="ECO:0000256" key="2">
    <source>
        <dbReference type="ARBA" id="ARBA00004141"/>
    </source>
</evidence>
<reference evidence="12" key="1">
    <citation type="journal article" date="2014" name="Gene">
        <title>Genome-guided analysis of transformation efficiency and carbon dioxide assimilation by Moorella thermoacetica Y72.</title>
        <authorList>
            <person name="Tsukahara K."/>
            <person name="Kita A."/>
            <person name="Nakashimada Y."/>
            <person name="Hoshino T."/>
            <person name="Murakami K."/>
        </authorList>
    </citation>
    <scope>NUCLEOTIDE SEQUENCE [LARGE SCALE GENOMIC DNA]</scope>
    <source>
        <strain evidence="12">Y72</strain>
    </source>
</reference>
<dbReference type="InterPro" id="IPR006371">
    <property type="entry name" value="Polyprenyltransferase_UbiA-li"/>
</dbReference>
<evidence type="ECO:0000256" key="10">
    <source>
        <dbReference type="SAM" id="MobiDB-lite"/>
    </source>
</evidence>
<feature type="transmembrane region" description="Helical" evidence="11">
    <location>
        <begin position="79"/>
        <end position="98"/>
    </location>
</feature>
<feature type="transmembrane region" description="Helical" evidence="11">
    <location>
        <begin position="118"/>
        <end position="136"/>
    </location>
</feature>
<protein>
    <recommendedName>
        <fullName evidence="9">4-hydroxybenzoate polyprenyltransferase</fullName>
        <ecNumber evidence="9">2.5.1.39</ecNumber>
    </recommendedName>
</protein>
<evidence type="ECO:0000256" key="3">
    <source>
        <dbReference type="ARBA" id="ARBA00005985"/>
    </source>
</evidence>
<evidence type="ECO:0000256" key="11">
    <source>
        <dbReference type="SAM" id="Phobius"/>
    </source>
</evidence>
<feature type="transmembrane region" description="Helical" evidence="11">
    <location>
        <begin position="142"/>
        <end position="162"/>
    </location>
</feature>
<dbReference type="Proteomes" id="UP000063718">
    <property type="component" value="Unassembled WGS sequence"/>
</dbReference>